<feature type="transmembrane region" description="Helical" evidence="5">
    <location>
        <begin position="87"/>
        <end position="119"/>
    </location>
</feature>
<dbReference type="Gene3D" id="1.10.287.1260">
    <property type="match status" value="1"/>
</dbReference>
<accession>A0A1H5SDW3</accession>
<comment type="subcellular location">
    <subcellularLocation>
        <location evidence="5">Cell inner membrane</location>
        <topology evidence="5">Multi-pass membrane protein</topology>
    </subcellularLocation>
    <subcellularLocation>
        <location evidence="1">Membrane</location>
    </subcellularLocation>
</comment>
<dbReference type="PANTHER" id="PTHR30221:SF8">
    <property type="entry name" value="SMALL-CONDUCTANCE MECHANOSENSITIVE CHANNEL"/>
    <property type="match status" value="1"/>
</dbReference>
<keyword evidence="2 5" id="KW-0812">Transmembrane</keyword>
<proteinExistence type="inferred from homology"/>
<evidence type="ECO:0000313" key="7">
    <source>
        <dbReference type="EMBL" id="SEF48685.1"/>
    </source>
</evidence>
<evidence type="ECO:0000256" key="1">
    <source>
        <dbReference type="ARBA" id="ARBA00004370"/>
    </source>
</evidence>
<keyword evidence="5" id="KW-0406">Ion transport</keyword>
<feature type="domain" description="Mechanosensitive ion channel MscS" evidence="6">
    <location>
        <begin position="105"/>
        <end position="170"/>
    </location>
</feature>
<name>A0A1H5SDW3_9VIBR</name>
<evidence type="ECO:0000256" key="2">
    <source>
        <dbReference type="ARBA" id="ARBA00022692"/>
    </source>
</evidence>
<dbReference type="GO" id="GO:0005886">
    <property type="term" value="C:plasma membrane"/>
    <property type="evidence" value="ECO:0007669"/>
    <property type="project" value="UniProtKB-SubCell"/>
</dbReference>
<protein>
    <recommendedName>
        <fullName evidence="5">Small-conductance mechanosensitive channel</fullName>
    </recommendedName>
</protein>
<keyword evidence="4 5" id="KW-0472">Membrane</keyword>
<evidence type="ECO:0000313" key="8">
    <source>
        <dbReference type="Proteomes" id="UP000236721"/>
    </source>
</evidence>
<keyword evidence="3 5" id="KW-1133">Transmembrane helix</keyword>
<dbReference type="InterPro" id="IPR023408">
    <property type="entry name" value="MscS_beta-dom_sf"/>
</dbReference>
<evidence type="ECO:0000259" key="6">
    <source>
        <dbReference type="Pfam" id="PF00924"/>
    </source>
</evidence>
<keyword evidence="5" id="KW-0997">Cell inner membrane</keyword>
<dbReference type="PANTHER" id="PTHR30221">
    <property type="entry name" value="SMALL-CONDUCTANCE MECHANOSENSITIVE CHANNEL"/>
    <property type="match status" value="1"/>
</dbReference>
<keyword evidence="5" id="KW-0813">Transport</keyword>
<dbReference type="InterPro" id="IPR045275">
    <property type="entry name" value="MscS_archaea/bacteria_type"/>
</dbReference>
<evidence type="ECO:0000256" key="4">
    <source>
        <dbReference type="ARBA" id="ARBA00023136"/>
    </source>
</evidence>
<feature type="transmembrane region" description="Helical" evidence="5">
    <location>
        <begin position="19"/>
        <end position="40"/>
    </location>
</feature>
<comment type="function">
    <text evidence="5">Mechanosensitive channel that participates in the regulation of osmotic pressure changes within the cell, opening in response to stretch forces in the membrane lipid bilayer, without the need for other proteins. Contributes to normal resistance to hypoosmotic shock. Forms an ion channel of 1.0 nanosiemens conductance with a slight preference for anions.</text>
</comment>
<reference evidence="8" key="1">
    <citation type="submission" date="2016-10" db="EMBL/GenBank/DDBJ databases">
        <authorList>
            <person name="Varghese N."/>
            <person name="Submissions S."/>
        </authorList>
    </citation>
    <scope>NUCLEOTIDE SEQUENCE [LARGE SCALE GENOMIC DNA]</scope>
    <source>
        <strain evidence="8">CGMCC 1.7062</strain>
    </source>
</reference>
<keyword evidence="5" id="KW-1003">Cell membrane</keyword>
<dbReference type="RefSeq" id="WP_103878565.1">
    <property type="nucleotide sequence ID" value="NZ_FNVG01000001.1"/>
</dbReference>
<dbReference type="EMBL" id="FNVG01000001">
    <property type="protein sequence ID" value="SEF48685.1"/>
    <property type="molecule type" value="Genomic_DNA"/>
</dbReference>
<dbReference type="OrthoDB" id="5705501at2"/>
<comment type="similarity">
    <text evidence="5">Belongs to the MscS (TC 1.A.23) family.</text>
</comment>
<keyword evidence="8" id="KW-1185">Reference proteome</keyword>
<gene>
    <name evidence="7" type="ORF">SAMN04488244_101328</name>
</gene>
<organism evidence="7 8">
    <name type="scientific">Vibrio hangzhouensis</name>
    <dbReference type="NCBI Taxonomy" id="462991"/>
    <lineage>
        <taxon>Bacteria</taxon>
        <taxon>Pseudomonadati</taxon>
        <taxon>Pseudomonadota</taxon>
        <taxon>Gammaproteobacteria</taxon>
        <taxon>Vibrionales</taxon>
        <taxon>Vibrionaceae</taxon>
        <taxon>Vibrio</taxon>
    </lineage>
</organism>
<dbReference type="AlphaFoldDB" id="A0A1H5SDW3"/>
<feature type="transmembrane region" description="Helical" evidence="5">
    <location>
        <begin position="61"/>
        <end position="81"/>
    </location>
</feature>
<comment type="caution">
    <text evidence="5">Lacks conserved residue(s) required for the propagation of feature annotation.</text>
</comment>
<dbReference type="Proteomes" id="UP000236721">
    <property type="component" value="Unassembled WGS sequence"/>
</dbReference>
<comment type="subunit">
    <text evidence="5">Homoheptamer.</text>
</comment>
<sequence length="193" mass="21826">MEQLINIAHSLPRTLSVQIIMALVLLTGYYTLSKLVNGWIKHLAETKNVSAARSSFIRRTFNIIFAFLFVAVFSITIGIGYGDLSLFFSSVFAVLGVALFAQWSMLSNITASFLIFFVFPYRVGDRIKVVDKDEDISGVIQDIRMFHVLIKHENGNLITYPNSLMLQKSVIKLAAKKKPSSKARLYTRVRKRS</sequence>
<evidence type="ECO:0000256" key="3">
    <source>
        <dbReference type="ARBA" id="ARBA00022989"/>
    </source>
</evidence>
<keyword evidence="5" id="KW-0407">Ion channel</keyword>
<dbReference type="InterPro" id="IPR006685">
    <property type="entry name" value="MscS_channel_2nd"/>
</dbReference>
<dbReference type="GO" id="GO:0008381">
    <property type="term" value="F:mechanosensitive monoatomic ion channel activity"/>
    <property type="evidence" value="ECO:0007669"/>
    <property type="project" value="InterPro"/>
</dbReference>
<dbReference type="Pfam" id="PF00924">
    <property type="entry name" value="MS_channel_2nd"/>
    <property type="match status" value="1"/>
</dbReference>
<dbReference type="Gene3D" id="2.30.30.60">
    <property type="match status" value="1"/>
</dbReference>
<dbReference type="InterPro" id="IPR010920">
    <property type="entry name" value="LSM_dom_sf"/>
</dbReference>
<evidence type="ECO:0000256" key="5">
    <source>
        <dbReference type="RuleBase" id="RU369025"/>
    </source>
</evidence>
<dbReference type="SUPFAM" id="SSF50182">
    <property type="entry name" value="Sm-like ribonucleoproteins"/>
    <property type="match status" value="1"/>
</dbReference>